<keyword evidence="2" id="KW-1185">Reference proteome</keyword>
<evidence type="ECO:0000313" key="1">
    <source>
        <dbReference type="EMBL" id="KAF1958633.1"/>
    </source>
</evidence>
<dbReference type="EMBL" id="ML976986">
    <property type="protein sequence ID" value="KAF1958633.1"/>
    <property type="molecule type" value="Genomic_DNA"/>
</dbReference>
<gene>
    <name evidence="1" type="ORF">CC80DRAFT_408587</name>
</gene>
<name>A0A6A5U0F3_9PLEO</name>
<dbReference type="Proteomes" id="UP000800035">
    <property type="component" value="Unassembled WGS sequence"/>
</dbReference>
<accession>A0A6A5U0F3</accession>
<reference evidence="1" key="1">
    <citation type="journal article" date="2020" name="Stud. Mycol.">
        <title>101 Dothideomycetes genomes: a test case for predicting lifestyles and emergence of pathogens.</title>
        <authorList>
            <person name="Haridas S."/>
            <person name="Albert R."/>
            <person name="Binder M."/>
            <person name="Bloem J."/>
            <person name="Labutti K."/>
            <person name="Salamov A."/>
            <person name="Andreopoulos B."/>
            <person name="Baker S."/>
            <person name="Barry K."/>
            <person name="Bills G."/>
            <person name="Bluhm B."/>
            <person name="Cannon C."/>
            <person name="Castanera R."/>
            <person name="Culley D."/>
            <person name="Daum C."/>
            <person name="Ezra D."/>
            <person name="Gonzalez J."/>
            <person name="Henrissat B."/>
            <person name="Kuo A."/>
            <person name="Liang C."/>
            <person name="Lipzen A."/>
            <person name="Lutzoni F."/>
            <person name="Magnuson J."/>
            <person name="Mondo S."/>
            <person name="Nolan M."/>
            <person name="Ohm R."/>
            <person name="Pangilinan J."/>
            <person name="Park H.-J."/>
            <person name="Ramirez L."/>
            <person name="Alfaro M."/>
            <person name="Sun H."/>
            <person name="Tritt A."/>
            <person name="Yoshinaga Y."/>
            <person name="Zwiers L.-H."/>
            <person name="Turgeon B."/>
            <person name="Goodwin S."/>
            <person name="Spatafora J."/>
            <person name="Crous P."/>
            <person name="Grigoriev I."/>
        </authorList>
    </citation>
    <scope>NUCLEOTIDE SEQUENCE</scope>
    <source>
        <strain evidence="1">CBS 675.92</strain>
    </source>
</reference>
<protein>
    <submittedName>
        <fullName evidence="1">Uncharacterized protein</fullName>
    </submittedName>
</protein>
<dbReference type="OrthoDB" id="3935714at2759"/>
<proteinExistence type="predicted"/>
<organism evidence="1 2">
    <name type="scientific">Byssothecium circinans</name>
    <dbReference type="NCBI Taxonomy" id="147558"/>
    <lineage>
        <taxon>Eukaryota</taxon>
        <taxon>Fungi</taxon>
        <taxon>Dikarya</taxon>
        <taxon>Ascomycota</taxon>
        <taxon>Pezizomycotina</taxon>
        <taxon>Dothideomycetes</taxon>
        <taxon>Pleosporomycetidae</taxon>
        <taxon>Pleosporales</taxon>
        <taxon>Massarineae</taxon>
        <taxon>Massarinaceae</taxon>
        <taxon>Byssothecium</taxon>
    </lineage>
</organism>
<sequence length="643" mass="72507">MFSEQDLRNMFEQLPPQTPEKVEVPQILPPLILSSRGEGFVTGQSVSRSFENLVQNEPERLPLSAVSNRLDIDQDTSLQLLRASPHLALLSENENTVITTSERNAIAEKFRESLKSRVVSKASFSNETNVSRASIDALAHSKDDSAGIGEQVRELDDHLFTASYEQEVTEKLKEKLNLALQEAEPLEITSSLVTGEAPLWFIQRATENIIRTQDMSSHFHVDEDANATRYVPRESIIRRRDDVISRLESGELTHIDIRTFAEDFKEILPSFAEANEYLAELDSFFHLGPFAISRSWIAWLVNQYIEVLDDQDYVDCAKDLPSDLPRAIYDSVLELVVHRVISWDSSASEDFCQSGTFVLTNIHHDRERTILFEHAKAQATVQWQAYKATPSKDLKFRIANILAKVPPDRHVLRAVAEEPEVESAIAEHFWVAISNLESQNEADFATSWTKRVSSRQSNYCEALKAIKDVKLHDQLAELLAHYLQKDLIPDTIVKAKLQGLVCSRKTQKNVQKIETALTASKKDLAGLLLLIEKFGKKQDIPDLEGATLEESKGVMVADMIRRMQKPKTDGPLLFLTLVVVLFAKHYPGVVYATGKFAPKLLKILKAKVSVEDYEQLEAWKELAKTGALGAEEQKAMREMAEEG</sequence>
<dbReference type="AlphaFoldDB" id="A0A6A5U0F3"/>
<evidence type="ECO:0000313" key="2">
    <source>
        <dbReference type="Proteomes" id="UP000800035"/>
    </source>
</evidence>